<reference evidence="1" key="2">
    <citation type="journal article" date="2015" name="Data Brief">
        <title>Shoot transcriptome of the giant reed, Arundo donax.</title>
        <authorList>
            <person name="Barrero R.A."/>
            <person name="Guerrero F.D."/>
            <person name="Moolhuijzen P."/>
            <person name="Goolsby J.A."/>
            <person name="Tidwell J."/>
            <person name="Bellgard S.E."/>
            <person name="Bellgard M.I."/>
        </authorList>
    </citation>
    <scope>NUCLEOTIDE SEQUENCE</scope>
    <source>
        <tissue evidence="1">Shoot tissue taken approximately 20 cm above the soil surface</tissue>
    </source>
</reference>
<name>A0A0A9DCT8_ARUDO</name>
<organism evidence="1">
    <name type="scientific">Arundo donax</name>
    <name type="common">Giant reed</name>
    <name type="synonym">Donax arundinaceus</name>
    <dbReference type="NCBI Taxonomy" id="35708"/>
    <lineage>
        <taxon>Eukaryota</taxon>
        <taxon>Viridiplantae</taxon>
        <taxon>Streptophyta</taxon>
        <taxon>Embryophyta</taxon>
        <taxon>Tracheophyta</taxon>
        <taxon>Spermatophyta</taxon>
        <taxon>Magnoliopsida</taxon>
        <taxon>Liliopsida</taxon>
        <taxon>Poales</taxon>
        <taxon>Poaceae</taxon>
        <taxon>PACMAD clade</taxon>
        <taxon>Arundinoideae</taxon>
        <taxon>Arundineae</taxon>
        <taxon>Arundo</taxon>
    </lineage>
</organism>
<reference evidence="1" key="1">
    <citation type="submission" date="2014-09" db="EMBL/GenBank/DDBJ databases">
        <authorList>
            <person name="Magalhaes I.L.F."/>
            <person name="Oliveira U."/>
            <person name="Santos F.R."/>
            <person name="Vidigal T.H.D.A."/>
            <person name="Brescovit A.D."/>
            <person name="Santos A.J."/>
        </authorList>
    </citation>
    <scope>NUCLEOTIDE SEQUENCE</scope>
    <source>
        <tissue evidence="1">Shoot tissue taken approximately 20 cm above the soil surface</tissue>
    </source>
</reference>
<evidence type="ECO:0000313" key="1">
    <source>
        <dbReference type="EMBL" id="JAD84508.1"/>
    </source>
</evidence>
<dbReference type="AlphaFoldDB" id="A0A0A9DCT8"/>
<protein>
    <submittedName>
        <fullName evidence="1">Uncharacterized protein</fullName>
    </submittedName>
</protein>
<sequence>MRLTYYSVCGCHLGWHTKEERESKNLEGKVFECPLQKEMYASNIDFCCSFTCWWFRGSYFGVPIFPVATGSQLVMLKWTLFFVCKFQN</sequence>
<dbReference type="EMBL" id="GBRH01213387">
    <property type="protein sequence ID" value="JAD84508.1"/>
    <property type="molecule type" value="Transcribed_RNA"/>
</dbReference>
<accession>A0A0A9DCT8</accession>
<proteinExistence type="predicted"/>